<keyword evidence="1" id="KW-1133">Transmembrane helix</keyword>
<feature type="transmembrane region" description="Helical" evidence="1">
    <location>
        <begin position="6"/>
        <end position="25"/>
    </location>
</feature>
<proteinExistence type="predicted"/>
<accession>F0WQA6</accession>
<protein>
    <submittedName>
        <fullName evidence="2">AlNc14C197G8587 protein</fullName>
    </submittedName>
</protein>
<name>F0WQA6_9STRA</name>
<gene>
    <name evidence="2" type="primary">AlNc14C197G8587</name>
    <name evidence="2" type="ORF">ALNC14_096580</name>
</gene>
<dbReference type="HOGENOM" id="CLU_2946444_0_0_1"/>
<evidence type="ECO:0000313" key="2">
    <source>
        <dbReference type="EMBL" id="CCA23514.1"/>
    </source>
</evidence>
<evidence type="ECO:0000256" key="1">
    <source>
        <dbReference type="SAM" id="Phobius"/>
    </source>
</evidence>
<organism evidence="2">
    <name type="scientific">Albugo laibachii Nc14</name>
    <dbReference type="NCBI Taxonomy" id="890382"/>
    <lineage>
        <taxon>Eukaryota</taxon>
        <taxon>Sar</taxon>
        <taxon>Stramenopiles</taxon>
        <taxon>Oomycota</taxon>
        <taxon>Peronosporomycetes</taxon>
        <taxon>Albuginales</taxon>
        <taxon>Albuginaceae</taxon>
        <taxon>Albugo</taxon>
    </lineage>
</organism>
<reference evidence="2" key="2">
    <citation type="submission" date="2011-02" db="EMBL/GenBank/DDBJ databases">
        <authorList>
            <person name="MacLean D."/>
        </authorList>
    </citation>
    <scope>NUCLEOTIDE SEQUENCE</scope>
</reference>
<feature type="transmembrane region" description="Helical" evidence="1">
    <location>
        <begin position="37"/>
        <end position="55"/>
    </location>
</feature>
<sequence>MRYDTGLNTGITSQCLILMLTTLLTDNAPIDTKERPIEVAWVVLLYCVRIAVVWYEVSRI</sequence>
<keyword evidence="1" id="KW-0472">Membrane</keyword>
<reference evidence="2" key="1">
    <citation type="journal article" date="2011" name="PLoS Biol.">
        <title>Gene gain and loss during evolution of obligate parasitism in the white rust pathogen of Arabidopsis thaliana.</title>
        <authorList>
            <person name="Kemen E."/>
            <person name="Gardiner A."/>
            <person name="Schultz-Larsen T."/>
            <person name="Kemen A.C."/>
            <person name="Balmuth A.L."/>
            <person name="Robert-Seilaniantz A."/>
            <person name="Bailey K."/>
            <person name="Holub E."/>
            <person name="Studholme D.J."/>
            <person name="Maclean D."/>
            <person name="Jones J.D."/>
        </authorList>
    </citation>
    <scope>NUCLEOTIDE SEQUENCE</scope>
</reference>
<dbReference type="EMBL" id="FR824242">
    <property type="protein sequence ID" value="CCA23514.1"/>
    <property type="molecule type" value="Genomic_DNA"/>
</dbReference>
<keyword evidence="1" id="KW-0812">Transmembrane</keyword>
<dbReference type="AlphaFoldDB" id="F0WQA6"/>